<feature type="transmembrane region" description="Helical" evidence="1">
    <location>
        <begin position="46"/>
        <end position="68"/>
    </location>
</feature>
<dbReference type="Proteomes" id="UP000546464">
    <property type="component" value="Unassembled WGS sequence"/>
</dbReference>
<dbReference type="EMBL" id="JACHVB010000020">
    <property type="protein sequence ID" value="MBC2594202.1"/>
    <property type="molecule type" value="Genomic_DNA"/>
</dbReference>
<organism evidence="3 4">
    <name type="scientific">Ruficoccus amylovorans</name>
    <dbReference type="NCBI Taxonomy" id="1804625"/>
    <lineage>
        <taxon>Bacteria</taxon>
        <taxon>Pseudomonadati</taxon>
        <taxon>Verrucomicrobiota</taxon>
        <taxon>Opitutia</taxon>
        <taxon>Puniceicoccales</taxon>
        <taxon>Cerasicoccaceae</taxon>
        <taxon>Ruficoccus</taxon>
    </lineage>
</organism>
<feature type="transmembrane region" description="Helical" evidence="1">
    <location>
        <begin position="181"/>
        <end position="201"/>
    </location>
</feature>
<dbReference type="RefSeq" id="WP_185675184.1">
    <property type="nucleotide sequence ID" value="NZ_JACHVB010000020.1"/>
</dbReference>
<evidence type="ECO:0000313" key="4">
    <source>
        <dbReference type="Proteomes" id="UP000546464"/>
    </source>
</evidence>
<proteinExistence type="predicted"/>
<sequence>MEDASRDDFSISPLMVLHRKMKKTATSRFNASNRLMYHHRFSTWSLSIYSAGLIALSIMPLIGITASMTFEQQQFVQIVLALFVLIVSLQMSANDYSGRAERMHRCALDINRLCYRVLHYYSQPNDTHGKSYLRVIKDYDSILGAHENHMTIDFEMAMVWMTDAYKLSKGRRFWIRFRYSMHFWLYGLLLFLMFGAFGLIFV</sequence>
<keyword evidence="1" id="KW-1133">Transmembrane helix</keyword>
<protein>
    <submittedName>
        <fullName evidence="3">SLATT domain-containing protein</fullName>
    </submittedName>
</protein>
<gene>
    <name evidence="3" type="ORF">H5P28_07995</name>
</gene>
<evidence type="ECO:0000313" key="3">
    <source>
        <dbReference type="EMBL" id="MBC2594202.1"/>
    </source>
</evidence>
<feature type="domain" description="SMODS and SLOG-associating 2TM effector" evidence="2">
    <location>
        <begin position="14"/>
        <end position="198"/>
    </location>
</feature>
<keyword evidence="1" id="KW-0812">Transmembrane</keyword>
<comment type="caution">
    <text evidence="3">The sequence shown here is derived from an EMBL/GenBank/DDBJ whole genome shotgun (WGS) entry which is preliminary data.</text>
</comment>
<evidence type="ECO:0000259" key="2">
    <source>
        <dbReference type="Pfam" id="PF18160"/>
    </source>
</evidence>
<reference evidence="3 4" key="1">
    <citation type="submission" date="2020-07" db="EMBL/GenBank/DDBJ databases">
        <authorList>
            <person name="Feng X."/>
        </authorList>
    </citation>
    <scope>NUCLEOTIDE SEQUENCE [LARGE SCALE GENOMIC DNA]</scope>
    <source>
        <strain evidence="3 4">JCM31066</strain>
    </source>
</reference>
<feature type="transmembrane region" description="Helical" evidence="1">
    <location>
        <begin position="74"/>
        <end position="93"/>
    </location>
</feature>
<keyword evidence="1" id="KW-0472">Membrane</keyword>
<dbReference type="Pfam" id="PF18160">
    <property type="entry name" value="SLATT_5"/>
    <property type="match status" value="1"/>
</dbReference>
<evidence type="ECO:0000256" key="1">
    <source>
        <dbReference type="SAM" id="Phobius"/>
    </source>
</evidence>
<accession>A0A842HCQ0</accession>
<dbReference type="AlphaFoldDB" id="A0A842HCQ0"/>
<dbReference type="NCBIfam" id="NF033631">
    <property type="entry name" value="SLATT_5"/>
    <property type="match status" value="1"/>
</dbReference>
<keyword evidence="4" id="KW-1185">Reference proteome</keyword>
<dbReference type="InterPro" id="IPR041115">
    <property type="entry name" value="SLATT_5"/>
</dbReference>
<name>A0A842HCQ0_9BACT</name>